<feature type="domain" description="DUF58" evidence="3">
    <location>
        <begin position="192"/>
        <end position="373"/>
    </location>
</feature>
<dbReference type="Proteomes" id="UP000633136">
    <property type="component" value="Unassembled WGS sequence"/>
</dbReference>
<reference evidence="4" key="2">
    <citation type="submission" date="2020-09" db="EMBL/GenBank/DDBJ databases">
        <authorList>
            <person name="Sun Q."/>
            <person name="Zhou Y."/>
        </authorList>
    </citation>
    <scope>NUCLEOTIDE SEQUENCE</scope>
    <source>
        <strain evidence="4">CGMCC 1.15388</strain>
    </source>
</reference>
<accession>A0A917EQ11</accession>
<protein>
    <submittedName>
        <fullName evidence="4">Lipoprotein</fullName>
    </submittedName>
</protein>
<dbReference type="Pfam" id="PF01882">
    <property type="entry name" value="DUF58"/>
    <property type="match status" value="1"/>
</dbReference>
<dbReference type="RefSeq" id="WP_188683260.1">
    <property type="nucleotide sequence ID" value="NZ_BMIS01000003.1"/>
</dbReference>
<dbReference type="EMBL" id="BMIS01000003">
    <property type="protein sequence ID" value="GGE64694.1"/>
    <property type="molecule type" value="Genomic_DNA"/>
</dbReference>
<sequence>MVLTRRLLYTALALSAVVVVVPRTATILLCLLVLALLVLADILLAGSPRAVRVERIPTDAVRLEHPAQAVSVLHNTGARRLRGSAKDGWQPTAGARSPIHPLSIDGGSQQRISTALNPRRRGQLRSLHVAIRSLGPLGMAGRQVTHEVPHSLRVLPPFRSRKHLPSKLQRLRELDGQTAVQLRGAGTEFDSLRDYVRGDDIRSIDWRATARKRGTAGHTGHGADLVVRTWRPERDRRVVLCLDSSRTSAARVEDEPRLDTGMEAALLLGVLADGAGDRVDFFGFDRSIGPRVRSTSGALLNQMVTAMSDIQPELVEADYSRLPSHVKSLTSQRSLVVVLTSLDSGALEEGLLPVLPALTEKHLVLVASVRDPDLDRRAAARGTVEETYRAAAAERSLIEREAMKTQLGSLGVEVVDAAPHELPPQLADAYIRLKATGRL</sequence>
<evidence type="ECO:0000313" key="4">
    <source>
        <dbReference type="EMBL" id="GGE64694.1"/>
    </source>
</evidence>
<feature type="transmembrane region" description="Helical" evidence="2">
    <location>
        <begin position="7"/>
        <end position="40"/>
    </location>
</feature>
<keyword evidence="5" id="KW-1185">Reference proteome</keyword>
<keyword evidence="2" id="KW-0472">Membrane</keyword>
<evidence type="ECO:0000256" key="1">
    <source>
        <dbReference type="SAM" id="MobiDB-lite"/>
    </source>
</evidence>
<evidence type="ECO:0000313" key="5">
    <source>
        <dbReference type="Proteomes" id="UP000633136"/>
    </source>
</evidence>
<gene>
    <name evidence="4" type="ORF">GCM10011401_09760</name>
</gene>
<organism evidence="4 5">
    <name type="scientific">Nesterenkonia cremea</name>
    <dbReference type="NCBI Taxonomy" id="1882340"/>
    <lineage>
        <taxon>Bacteria</taxon>
        <taxon>Bacillati</taxon>
        <taxon>Actinomycetota</taxon>
        <taxon>Actinomycetes</taxon>
        <taxon>Micrococcales</taxon>
        <taxon>Micrococcaceae</taxon>
        <taxon>Nesterenkonia</taxon>
    </lineage>
</organism>
<proteinExistence type="predicted"/>
<dbReference type="PANTHER" id="PTHR33608:SF3">
    <property type="entry name" value="SLR2013 PROTEIN"/>
    <property type="match status" value="1"/>
</dbReference>
<dbReference type="PANTHER" id="PTHR33608">
    <property type="entry name" value="BLL2464 PROTEIN"/>
    <property type="match status" value="1"/>
</dbReference>
<dbReference type="InterPro" id="IPR002881">
    <property type="entry name" value="DUF58"/>
</dbReference>
<keyword evidence="2" id="KW-0812">Transmembrane</keyword>
<comment type="caution">
    <text evidence="4">The sequence shown here is derived from an EMBL/GenBank/DDBJ whole genome shotgun (WGS) entry which is preliminary data.</text>
</comment>
<evidence type="ECO:0000259" key="3">
    <source>
        <dbReference type="Pfam" id="PF01882"/>
    </source>
</evidence>
<feature type="region of interest" description="Disordered" evidence="1">
    <location>
        <begin position="81"/>
        <end position="101"/>
    </location>
</feature>
<reference evidence="4" key="1">
    <citation type="journal article" date="2014" name="Int. J. Syst. Evol. Microbiol.">
        <title>Complete genome sequence of Corynebacterium casei LMG S-19264T (=DSM 44701T), isolated from a smear-ripened cheese.</title>
        <authorList>
            <consortium name="US DOE Joint Genome Institute (JGI-PGF)"/>
            <person name="Walter F."/>
            <person name="Albersmeier A."/>
            <person name="Kalinowski J."/>
            <person name="Ruckert C."/>
        </authorList>
    </citation>
    <scope>NUCLEOTIDE SEQUENCE</scope>
    <source>
        <strain evidence="4">CGMCC 1.15388</strain>
    </source>
</reference>
<keyword evidence="2" id="KW-1133">Transmembrane helix</keyword>
<dbReference type="AlphaFoldDB" id="A0A917EQ11"/>
<evidence type="ECO:0000256" key="2">
    <source>
        <dbReference type="SAM" id="Phobius"/>
    </source>
</evidence>
<keyword evidence="4" id="KW-0449">Lipoprotein</keyword>
<name>A0A917EQ11_9MICC</name>